<dbReference type="Gene3D" id="3.30.420.10">
    <property type="entry name" value="Ribonuclease H-like superfamily/Ribonuclease H"/>
    <property type="match status" value="1"/>
</dbReference>
<dbReference type="InterPro" id="IPR012337">
    <property type="entry name" value="RNaseH-like_sf"/>
</dbReference>
<evidence type="ECO:0000256" key="1">
    <source>
        <dbReference type="SAM" id="MobiDB-lite"/>
    </source>
</evidence>
<dbReference type="PANTHER" id="PTHR35004">
    <property type="entry name" value="TRANSPOSASE RV3428C-RELATED"/>
    <property type="match status" value="1"/>
</dbReference>
<feature type="region of interest" description="Disordered" evidence="1">
    <location>
        <begin position="362"/>
        <end position="409"/>
    </location>
</feature>
<dbReference type="InterPro" id="IPR036397">
    <property type="entry name" value="RNaseH_sf"/>
</dbReference>
<dbReference type="SUPFAM" id="SSF53098">
    <property type="entry name" value="Ribonuclease H-like"/>
    <property type="match status" value="1"/>
</dbReference>
<feature type="compositionally biased region" description="Basic residues" evidence="1">
    <location>
        <begin position="371"/>
        <end position="385"/>
    </location>
</feature>
<dbReference type="SUPFAM" id="SSF46689">
    <property type="entry name" value="Homeodomain-like"/>
    <property type="match status" value="1"/>
</dbReference>
<dbReference type="InterPro" id="IPR047656">
    <property type="entry name" value="IS481-like_transpos"/>
</dbReference>
<gene>
    <name evidence="3" type="ORF">GCM10023169_34010</name>
</gene>
<dbReference type="Proteomes" id="UP001500622">
    <property type="component" value="Unassembled WGS sequence"/>
</dbReference>
<proteinExistence type="predicted"/>
<dbReference type="PROSITE" id="PS50994">
    <property type="entry name" value="INTEGRASE"/>
    <property type="match status" value="1"/>
</dbReference>
<dbReference type="PANTHER" id="PTHR35004:SF7">
    <property type="entry name" value="INTEGRASE PROTEIN"/>
    <property type="match status" value="1"/>
</dbReference>
<dbReference type="Pfam" id="PF13683">
    <property type="entry name" value="rve_3"/>
    <property type="match status" value="1"/>
</dbReference>
<accession>A0ABP8LIT7</accession>
<evidence type="ECO:0000313" key="4">
    <source>
        <dbReference type="Proteomes" id="UP001500622"/>
    </source>
</evidence>
<dbReference type="InterPro" id="IPR001584">
    <property type="entry name" value="Integrase_cat-core"/>
</dbReference>
<feature type="domain" description="Integrase catalytic" evidence="2">
    <location>
        <begin position="149"/>
        <end position="323"/>
    </location>
</feature>
<dbReference type="InterPro" id="IPR009057">
    <property type="entry name" value="Homeodomain-like_sf"/>
</dbReference>
<evidence type="ECO:0000313" key="3">
    <source>
        <dbReference type="EMBL" id="GAA4430520.1"/>
    </source>
</evidence>
<comment type="caution">
    <text evidence="3">The sequence shown here is derived from an EMBL/GenBank/DDBJ whole genome shotgun (WGS) entry which is preliminary data.</text>
</comment>
<dbReference type="NCBIfam" id="NF033577">
    <property type="entry name" value="transpos_IS481"/>
    <property type="match status" value="1"/>
</dbReference>
<name>A0ABP8LIT7_9MICO</name>
<sequence length="409" mass="45651">MVSSAAHCVPQARVPEATVRTNKNEAIVYAITEAGMPINEAAGRFAVSARWIRVLLARYREGGIEALAPRSRRPHTNPNATTEAVRAKILALRQELAGAGLDAGAESIHDRLRGPDKPSVSTIWRILRGEGKVDPQPQKRPRSSWRRFQAEVPNETWQSDFTHWPLADGTDTEIISWLDDHSRYLLHISAYARITGETVTTTFTHATAEHGYPASTLTDNGMVYTTRLARGADGDRAQPNGFETLLAQLGITQKNGAVAHPTTQGKIERFHQTLKRWLAALDPPEDIDALNALLQTFVPIYNTERPYRGIGRRTPAQAYTARPKTHPTVTIGEHAWRTRHDIVDATGRITLRYAGKLRHLGIGRAQAHPGPRSRPRPQHHGHRTRDRRDPRRTPHRPSQGLPEQTRPAT</sequence>
<dbReference type="EMBL" id="BAABGN010000013">
    <property type="protein sequence ID" value="GAA4430520.1"/>
    <property type="molecule type" value="Genomic_DNA"/>
</dbReference>
<reference evidence="4" key="1">
    <citation type="journal article" date="2019" name="Int. J. Syst. Evol. Microbiol.">
        <title>The Global Catalogue of Microorganisms (GCM) 10K type strain sequencing project: providing services to taxonomists for standard genome sequencing and annotation.</title>
        <authorList>
            <consortium name="The Broad Institute Genomics Platform"/>
            <consortium name="The Broad Institute Genome Sequencing Center for Infectious Disease"/>
            <person name="Wu L."/>
            <person name="Ma J."/>
        </authorList>
    </citation>
    <scope>NUCLEOTIDE SEQUENCE [LARGE SCALE GENOMIC DNA]</scope>
    <source>
        <strain evidence="4">JCM 17810</strain>
    </source>
</reference>
<keyword evidence="4" id="KW-1185">Reference proteome</keyword>
<organism evidence="3 4">
    <name type="scientific">Georgenia halophila</name>
    <dbReference type="NCBI Taxonomy" id="620889"/>
    <lineage>
        <taxon>Bacteria</taxon>
        <taxon>Bacillati</taxon>
        <taxon>Actinomycetota</taxon>
        <taxon>Actinomycetes</taxon>
        <taxon>Micrococcales</taxon>
        <taxon>Bogoriellaceae</taxon>
        <taxon>Georgenia</taxon>
    </lineage>
</organism>
<dbReference type="Pfam" id="PF13565">
    <property type="entry name" value="HTH_32"/>
    <property type="match status" value="1"/>
</dbReference>
<evidence type="ECO:0000259" key="2">
    <source>
        <dbReference type="PROSITE" id="PS50994"/>
    </source>
</evidence>
<protein>
    <submittedName>
        <fullName evidence="3">IS481 family transposase</fullName>
    </submittedName>
</protein>